<gene>
    <name evidence="1" type="ORF">C9374_000886</name>
</gene>
<evidence type="ECO:0000313" key="1">
    <source>
        <dbReference type="EMBL" id="KAG2388036.1"/>
    </source>
</evidence>
<reference evidence="1 2" key="1">
    <citation type="journal article" date="2018" name="BMC Genomics">
        <title>The genome of Naegleria lovaniensis, the basis for a comparative approach to unravel pathogenicity factors of the human pathogenic amoeba N. fowleri.</title>
        <authorList>
            <person name="Liechti N."/>
            <person name="Schurch N."/>
            <person name="Bruggmann R."/>
            <person name="Wittwer M."/>
        </authorList>
    </citation>
    <scope>NUCLEOTIDE SEQUENCE [LARGE SCALE GENOMIC DNA]</scope>
    <source>
        <strain evidence="1 2">ATCC 30569</strain>
    </source>
</reference>
<evidence type="ECO:0000313" key="2">
    <source>
        <dbReference type="Proteomes" id="UP000816034"/>
    </source>
</evidence>
<accession>A0AA88GTD1</accession>
<dbReference type="Proteomes" id="UP000816034">
    <property type="component" value="Unassembled WGS sequence"/>
</dbReference>
<proteinExistence type="predicted"/>
<dbReference type="RefSeq" id="XP_044552028.1">
    <property type="nucleotide sequence ID" value="XM_044698982.1"/>
</dbReference>
<keyword evidence="2" id="KW-1185">Reference proteome</keyword>
<protein>
    <submittedName>
        <fullName evidence="1">Uncharacterized protein</fullName>
    </submittedName>
</protein>
<sequence length="195" mass="22621">MSNLCTLNNSCSPFDDRKCHELILKLDIEDFQKSYHALMLKLQQVELPSDDRPVTSPTTHQHKNMQFSHFESNYINNEKSLCNTSHSHSNAAVERHFEKIIPLENRSEYKTQKRNSSLANSVPKIRFQNFVTKRAIKQKKKIPKRQQLMSFDFPIITFHKEEMLGCVNASPRHVRNEGSCVPLSSQNFSLNSTSR</sequence>
<dbReference type="GeneID" id="68093342"/>
<dbReference type="EMBL" id="PYSW02000011">
    <property type="protein sequence ID" value="KAG2388036.1"/>
    <property type="molecule type" value="Genomic_DNA"/>
</dbReference>
<organism evidence="1 2">
    <name type="scientific">Naegleria lovaniensis</name>
    <name type="common">Amoeba</name>
    <dbReference type="NCBI Taxonomy" id="51637"/>
    <lineage>
        <taxon>Eukaryota</taxon>
        <taxon>Discoba</taxon>
        <taxon>Heterolobosea</taxon>
        <taxon>Tetramitia</taxon>
        <taxon>Eutetramitia</taxon>
        <taxon>Vahlkampfiidae</taxon>
        <taxon>Naegleria</taxon>
    </lineage>
</organism>
<comment type="caution">
    <text evidence="1">The sequence shown here is derived from an EMBL/GenBank/DDBJ whole genome shotgun (WGS) entry which is preliminary data.</text>
</comment>
<dbReference type="AlphaFoldDB" id="A0AA88GTD1"/>
<name>A0AA88GTD1_NAELO</name>